<organism evidence="2 3">
    <name type="scientific">Novipirellula herctigrandis</name>
    <dbReference type="NCBI Taxonomy" id="2527986"/>
    <lineage>
        <taxon>Bacteria</taxon>
        <taxon>Pseudomonadati</taxon>
        <taxon>Planctomycetota</taxon>
        <taxon>Planctomycetia</taxon>
        <taxon>Pirellulales</taxon>
        <taxon>Pirellulaceae</taxon>
        <taxon>Novipirellula</taxon>
    </lineage>
</organism>
<proteinExistence type="predicted"/>
<name>A0A5C5YLX7_9BACT</name>
<dbReference type="RefSeq" id="WP_146404730.1">
    <property type="nucleotide sequence ID" value="NZ_SJPJ01000003.1"/>
</dbReference>
<sequence precursor="true">MTKLVLRLALSGLCLTSTQALAANMAEETLGSVRGDPKTRTKEKGFATTRFHMGARVVDATAFSNPSNPVRPRGVPITSSFPPGVVTETPIVFE</sequence>
<keyword evidence="3" id="KW-1185">Reference proteome</keyword>
<comment type="caution">
    <text evidence="2">The sequence shown here is derived from an EMBL/GenBank/DDBJ whole genome shotgun (WGS) entry which is preliminary data.</text>
</comment>
<evidence type="ECO:0000313" key="3">
    <source>
        <dbReference type="Proteomes" id="UP000315010"/>
    </source>
</evidence>
<feature type="chain" id="PRO_5023084130" evidence="1">
    <location>
        <begin position="23"/>
        <end position="94"/>
    </location>
</feature>
<keyword evidence="1" id="KW-0732">Signal</keyword>
<accession>A0A5C5YLX7</accession>
<dbReference type="EMBL" id="SJPJ01000003">
    <property type="protein sequence ID" value="TWT75758.1"/>
    <property type="molecule type" value="Genomic_DNA"/>
</dbReference>
<gene>
    <name evidence="2" type="ORF">CA13_73310</name>
</gene>
<reference evidence="2 3" key="1">
    <citation type="submission" date="2019-02" db="EMBL/GenBank/DDBJ databases">
        <title>Deep-cultivation of Planctomycetes and their phenomic and genomic characterization uncovers novel biology.</title>
        <authorList>
            <person name="Wiegand S."/>
            <person name="Jogler M."/>
            <person name="Boedeker C."/>
            <person name="Pinto D."/>
            <person name="Vollmers J."/>
            <person name="Rivas-Marin E."/>
            <person name="Kohn T."/>
            <person name="Peeters S.H."/>
            <person name="Heuer A."/>
            <person name="Rast P."/>
            <person name="Oberbeckmann S."/>
            <person name="Bunk B."/>
            <person name="Jeske O."/>
            <person name="Meyerdierks A."/>
            <person name="Storesund J.E."/>
            <person name="Kallscheuer N."/>
            <person name="Luecker S."/>
            <person name="Lage O.M."/>
            <person name="Pohl T."/>
            <person name="Merkel B.J."/>
            <person name="Hornburger P."/>
            <person name="Mueller R.-W."/>
            <person name="Bruemmer F."/>
            <person name="Labrenz M."/>
            <person name="Spormann A.M."/>
            <person name="Op Den Camp H."/>
            <person name="Overmann J."/>
            <person name="Amann R."/>
            <person name="Jetten M.S.M."/>
            <person name="Mascher T."/>
            <person name="Medema M.H."/>
            <person name="Devos D.P."/>
            <person name="Kaster A.-K."/>
            <person name="Ovreas L."/>
            <person name="Rohde M."/>
            <person name="Galperin M.Y."/>
            <person name="Jogler C."/>
        </authorList>
    </citation>
    <scope>NUCLEOTIDE SEQUENCE [LARGE SCALE GENOMIC DNA]</scope>
    <source>
        <strain evidence="2 3">CA13</strain>
    </source>
</reference>
<dbReference type="AlphaFoldDB" id="A0A5C5YLX7"/>
<protein>
    <submittedName>
        <fullName evidence="2">Uncharacterized protein</fullName>
    </submittedName>
</protein>
<dbReference type="Proteomes" id="UP000315010">
    <property type="component" value="Unassembled WGS sequence"/>
</dbReference>
<evidence type="ECO:0000256" key="1">
    <source>
        <dbReference type="SAM" id="SignalP"/>
    </source>
</evidence>
<evidence type="ECO:0000313" key="2">
    <source>
        <dbReference type="EMBL" id="TWT75758.1"/>
    </source>
</evidence>
<feature type="signal peptide" evidence="1">
    <location>
        <begin position="1"/>
        <end position="22"/>
    </location>
</feature>